<evidence type="ECO:0000313" key="2">
    <source>
        <dbReference type="EMBL" id="TIH32061.1"/>
    </source>
</evidence>
<feature type="transmembrane region" description="Helical" evidence="1">
    <location>
        <begin position="40"/>
        <end position="59"/>
    </location>
</feature>
<dbReference type="Proteomes" id="UP000306192">
    <property type="component" value="Unassembled WGS sequence"/>
</dbReference>
<dbReference type="EMBL" id="QYRT01000043">
    <property type="protein sequence ID" value="TIH32061.1"/>
    <property type="molecule type" value="Genomic_DNA"/>
</dbReference>
<protein>
    <submittedName>
        <fullName evidence="2">Uncharacterized protein</fullName>
    </submittedName>
</protein>
<name>A0A4T2BPD1_9MICO</name>
<proteinExistence type="predicted"/>
<keyword evidence="3" id="KW-1185">Reference proteome</keyword>
<organism evidence="2 3">
    <name type="scientific">Subtercola vilae</name>
    <dbReference type="NCBI Taxonomy" id="2056433"/>
    <lineage>
        <taxon>Bacteria</taxon>
        <taxon>Bacillati</taxon>
        <taxon>Actinomycetota</taxon>
        <taxon>Actinomycetes</taxon>
        <taxon>Micrococcales</taxon>
        <taxon>Microbacteriaceae</taxon>
        <taxon>Subtercola</taxon>
    </lineage>
</organism>
<reference evidence="2 3" key="1">
    <citation type="journal article" date="2019" name="Microorganisms">
        <title>Systematic Affiliation and Genome Analysis of Subtercola vilae DB165(T) with Particular Emphasis on Cold Adaptation of an Isolate from a High-Altitude Cold Volcano Lake.</title>
        <authorList>
            <person name="Villalobos A.S."/>
            <person name="Wiese J."/>
            <person name="Imhoff J.F."/>
            <person name="Dorador C."/>
            <person name="Keller A."/>
            <person name="Hentschel U."/>
        </authorList>
    </citation>
    <scope>NUCLEOTIDE SEQUENCE [LARGE SCALE GENOMIC DNA]</scope>
    <source>
        <strain evidence="2 3">DB165</strain>
    </source>
</reference>
<accession>A0A4T2BPD1</accession>
<comment type="caution">
    <text evidence="2">The sequence shown here is derived from an EMBL/GenBank/DDBJ whole genome shotgun (WGS) entry which is preliminary data.</text>
</comment>
<gene>
    <name evidence="2" type="ORF">D4765_16190</name>
</gene>
<evidence type="ECO:0000256" key="1">
    <source>
        <dbReference type="SAM" id="Phobius"/>
    </source>
</evidence>
<sequence>MSVPPSVPSPPVPPEPFAWMSKNDPAGRFKITLKSPASEAVTGTLLIVAGILFAALLLADASGVTIALAVGLFIIFAGFGVLLLVMAVARRRWMKAYAHGNGHPPSLG</sequence>
<keyword evidence="1" id="KW-0812">Transmembrane</keyword>
<dbReference type="AlphaFoldDB" id="A0A4T2BPD1"/>
<feature type="transmembrane region" description="Helical" evidence="1">
    <location>
        <begin position="65"/>
        <end position="89"/>
    </location>
</feature>
<keyword evidence="1" id="KW-0472">Membrane</keyword>
<evidence type="ECO:0000313" key="3">
    <source>
        <dbReference type="Proteomes" id="UP000306192"/>
    </source>
</evidence>
<keyword evidence="1" id="KW-1133">Transmembrane helix</keyword>